<feature type="region of interest" description="Disordered" evidence="5">
    <location>
        <begin position="63"/>
        <end position="87"/>
    </location>
</feature>
<dbReference type="GO" id="GO:0071555">
    <property type="term" value="P:cell wall organization"/>
    <property type="evidence" value="ECO:0007669"/>
    <property type="project" value="UniProtKB-KW"/>
</dbReference>
<feature type="compositionally biased region" description="Basic and acidic residues" evidence="5">
    <location>
        <begin position="167"/>
        <end position="182"/>
    </location>
</feature>
<evidence type="ECO:0000256" key="1">
    <source>
        <dbReference type="ARBA" id="ARBA00023239"/>
    </source>
</evidence>
<reference evidence="7 8" key="1">
    <citation type="submission" date="2018-02" db="EMBL/GenBank/DDBJ databases">
        <title>Subsurface microbial communities from deep shales in Ohio and West Virginia, USA.</title>
        <authorList>
            <person name="Wrighton K."/>
        </authorList>
    </citation>
    <scope>NUCLEOTIDE SEQUENCE [LARGE SCALE GENOMIC DNA]</scope>
    <source>
        <strain evidence="7 8">OWC-DMM</strain>
    </source>
</reference>
<feature type="region of interest" description="Disordered" evidence="5">
    <location>
        <begin position="167"/>
        <end position="208"/>
    </location>
</feature>
<evidence type="ECO:0000313" key="8">
    <source>
        <dbReference type="Proteomes" id="UP000240010"/>
    </source>
</evidence>
<dbReference type="EC" id="4.2.2.-" evidence="3"/>
<evidence type="ECO:0000256" key="5">
    <source>
        <dbReference type="SAM" id="MobiDB-lite"/>
    </source>
</evidence>
<comment type="function">
    <text evidence="3">Lytic transglycosylase with a strong preference for naked glycan strands that lack stem peptides.</text>
</comment>
<keyword evidence="2 3" id="KW-0961">Cell wall biogenesis/degradation</keyword>
<comment type="caution">
    <text evidence="7">The sequence shown here is derived from an EMBL/GenBank/DDBJ whole genome shotgun (WGS) entry which is preliminary data.</text>
</comment>
<dbReference type="GO" id="GO:0000270">
    <property type="term" value="P:peptidoglycan metabolic process"/>
    <property type="evidence" value="ECO:0007669"/>
    <property type="project" value="UniProtKB-UniRule"/>
</dbReference>
<dbReference type="Gene3D" id="2.40.40.10">
    <property type="entry name" value="RlpA-like domain"/>
    <property type="match status" value="1"/>
</dbReference>
<dbReference type="RefSeq" id="WP_258076156.1">
    <property type="nucleotide sequence ID" value="NZ_PTIZ01000015.1"/>
</dbReference>
<feature type="compositionally biased region" description="Basic residues" evidence="5">
    <location>
        <begin position="183"/>
        <end position="195"/>
    </location>
</feature>
<dbReference type="Proteomes" id="UP000240010">
    <property type="component" value="Unassembled WGS sequence"/>
</dbReference>
<dbReference type="HAMAP" id="MF_02071">
    <property type="entry name" value="RlpA"/>
    <property type="match status" value="1"/>
</dbReference>
<evidence type="ECO:0000256" key="3">
    <source>
        <dbReference type="HAMAP-Rule" id="MF_02071"/>
    </source>
</evidence>
<dbReference type="PANTHER" id="PTHR34183:SF1">
    <property type="entry name" value="ENDOLYTIC PEPTIDOGLYCAN TRANSGLYCOSYLASE RLPA"/>
    <property type="match status" value="1"/>
</dbReference>
<gene>
    <name evidence="3" type="primary">rlpA</name>
    <name evidence="7" type="ORF">B0F87_11561</name>
</gene>
<dbReference type="CDD" id="cd22268">
    <property type="entry name" value="DPBB_RlpA-like"/>
    <property type="match status" value="1"/>
</dbReference>
<dbReference type="Pfam" id="PF03330">
    <property type="entry name" value="DPBB_1"/>
    <property type="match status" value="1"/>
</dbReference>
<evidence type="ECO:0000313" key="7">
    <source>
        <dbReference type="EMBL" id="PPK73015.1"/>
    </source>
</evidence>
<evidence type="ECO:0000256" key="2">
    <source>
        <dbReference type="ARBA" id="ARBA00023316"/>
    </source>
</evidence>
<dbReference type="SUPFAM" id="SSF50685">
    <property type="entry name" value="Barwin-like endoglucanases"/>
    <property type="match status" value="1"/>
</dbReference>
<proteinExistence type="inferred from homology"/>
<dbReference type="InterPro" id="IPR009009">
    <property type="entry name" value="RlpA-like_DPBB"/>
</dbReference>
<accession>A0A2S6H6A4</accession>
<dbReference type="AlphaFoldDB" id="A0A2S6H6A4"/>
<comment type="similarity">
    <text evidence="3 4">Belongs to the RlpA family.</text>
</comment>
<sequence>MSYLIVQHYDASPDEKPRSIFSSKRLSWKVMIALSAIVSLRKWLLSVSRVTLIGAALALSGCSSEHSSEQDKQTPQGKESAATKPVHKEVGEASWYGPGFQGQETSNGETFDQKKMTAAHPSLPMGTEAKVTNLENGKKVEVRINDRGPYAENRVIDLSSAAANKLEMKEEGTTQVKIETKPTKKKARTVHSRKTKQGEKSGTPSNRR</sequence>
<dbReference type="NCBIfam" id="TIGR00413">
    <property type="entry name" value="rlpA"/>
    <property type="match status" value="1"/>
</dbReference>
<dbReference type="GO" id="GO:0008932">
    <property type="term" value="F:lytic endotransglycosylase activity"/>
    <property type="evidence" value="ECO:0007669"/>
    <property type="project" value="UniProtKB-UniRule"/>
</dbReference>
<keyword evidence="7" id="KW-0449">Lipoprotein</keyword>
<dbReference type="EMBL" id="PTIZ01000015">
    <property type="protein sequence ID" value="PPK73015.1"/>
    <property type="molecule type" value="Genomic_DNA"/>
</dbReference>
<dbReference type="InterPro" id="IPR036908">
    <property type="entry name" value="RlpA-like_sf"/>
</dbReference>
<evidence type="ECO:0000256" key="4">
    <source>
        <dbReference type="RuleBase" id="RU003495"/>
    </source>
</evidence>
<name>A0A2S6H6A4_9GAMM</name>
<dbReference type="PANTHER" id="PTHR34183">
    <property type="entry name" value="ENDOLYTIC PEPTIDOGLYCAN TRANSGLYCOSYLASE RLPA"/>
    <property type="match status" value="1"/>
</dbReference>
<feature type="domain" description="RlpA-like protein double-psi beta-barrel" evidence="6">
    <location>
        <begin position="89"/>
        <end position="178"/>
    </location>
</feature>
<protein>
    <recommendedName>
        <fullName evidence="3">Endolytic peptidoglycan transglycosylase RlpA</fullName>
        <ecNumber evidence="3">4.2.2.-</ecNumber>
    </recommendedName>
</protein>
<organism evidence="7 8">
    <name type="scientific">Methylobacter tundripaludum</name>
    <dbReference type="NCBI Taxonomy" id="173365"/>
    <lineage>
        <taxon>Bacteria</taxon>
        <taxon>Pseudomonadati</taxon>
        <taxon>Pseudomonadota</taxon>
        <taxon>Gammaproteobacteria</taxon>
        <taxon>Methylococcales</taxon>
        <taxon>Methylococcaceae</taxon>
        <taxon>Methylobacter</taxon>
    </lineage>
</organism>
<dbReference type="InterPro" id="IPR012997">
    <property type="entry name" value="RplA"/>
</dbReference>
<keyword evidence="1 3" id="KW-0456">Lyase</keyword>
<dbReference type="InterPro" id="IPR034718">
    <property type="entry name" value="RlpA"/>
</dbReference>
<evidence type="ECO:0000259" key="6">
    <source>
        <dbReference type="Pfam" id="PF03330"/>
    </source>
</evidence>